<protein>
    <submittedName>
        <fullName evidence="2">PRD domain protein</fullName>
    </submittedName>
</protein>
<organism evidence="2 3">
    <name type="scientific">Pelosinus fermentans JBW45</name>
    <dbReference type="NCBI Taxonomy" id="1192197"/>
    <lineage>
        <taxon>Bacteria</taxon>
        <taxon>Bacillati</taxon>
        <taxon>Bacillota</taxon>
        <taxon>Negativicutes</taxon>
        <taxon>Selenomonadales</taxon>
        <taxon>Sporomusaceae</taxon>
        <taxon>Pelosinus</taxon>
    </lineage>
</organism>
<dbReference type="SUPFAM" id="SSF63520">
    <property type="entry name" value="PTS-regulatory domain, PRD"/>
    <property type="match status" value="1"/>
</dbReference>
<name>I8TUK9_9FIRM</name>
<sequence length="119" mass="13560">MIDTIIKTIALEMPMDSEELVDFKELLEIVAVNAEEVHIEISQERWLSMGVHLLSTIRRVKKGEKLPTVDPFIVEQVSLEMMELSRKVLQHIDSVNECSNNDTEAVLLALHFETAQNSN</sequence>
<evidence type="ECO:0000259" key="1">
    <source>
        <dbReference type="PROSITE" id="PS51372"/>
    </source>
</evidence>
<dbReference type="KEGG" id="pft:JBW_01369"/>
<accession>I8TUK9</accession>
<dbReference type="InterPro" id="IPR011608">
    <property type="entry name" value="PRD"/>
</dbReference>
<reference evidence="2 3" key="1">
    <citation type="journal article" date="2015" name="Genome Announc.">
        <title>Complete Genome Sequence of Pelosinus fermentans JBW45, a Member of a Remarkably Competitive Group of Negativicutes in the Firmicutes Phylum.</title>
        <authorList>
            <person name="De Leon K.B."/>
            <person name="Utturkar S.M."/>
            <person name="Camilleri L.B."/>
            <person name="Elias D.A."/>
            <person name="Arkin A.P."/>
            <person name="Fields M.W."/>
            <person name="Brown S.D."/>
            <person name="Wall J.D."/>
        </authorList>
    </citation>
    <scope>NUCLEOTIDE SEQUENCE [LARGE SCALE GENOMIC DNA]</scope>
    <source>
        <strain evidence="2 3">JBW45</strain>
    </source>
</reference>
<dbReference type="Proteomes" id="UP000005361">
    <property type="component" value="Chromosome"/>
</dbReference>
<dbReference type="Pfam" id="PF00874">
    <property type="entry name" value="PRD"/>
    <property type="match status" value="1"/>
</dbReference>
<dbReference type="EMBL" id="CP010978">
    <property type="protein sequence ID" value="AJQ26721.1"/>
    <property type="molecule type" value="Genomic_DNA"/>
</dbReference>
<evidence type="ECO:0000313" key="3">
    <source>
        <dbReference type="Proteomes" id="UP000005361"/>
    </source>
</evidence>
<dbReference type="InterPro" id="IPR036634">
    <property type="entry name" value="PRD_sf"/>
</dbReference>
<proteinExistence type="predicted"/>
<evidence type="ECO:0000313" key="2">
    <source>
        <dbReference type="EMBL" id="AJQ26721.1"/>
    </source>
</evidence>
<dbReference type="AlphaFoldDB" id="I8TUK9"/>
<dbReference type="GO" id="GO:0006355">
    <property type="term" value="P:regulation of DNA-templated transcription"/>
    <property type="evidence" value="ECO:0007669"/>
    <property type="project" value="InterPro"/>
</dbReference>
<dbReference type="PROSITE" id="PS51372">
    <property type="entry name" value="PRD_2"/>
    <property type="match status" value="1"/>
</dbReference>
<dbReference type="Gene3D" id="1.10.1790.10">
    <property type="entry name" value="PRD domain"/>
    <property type="match status" value="1"/>
</dbReference>
<feature type="domain" description="PRD" evidence="1">
    <location>
        <begin position="14"/>
        <end position="119"/>
    </location>
</feature>
<dbReference type="HOGENOM" id="CLU_165999_0_0_9"/>
<gene>
    <name evidence="2" type="ORF">JBW_01369</name>
</gene>
<dbReference type="STRING" id="1192197.JBW_01369"/>
<reference evidence="3" key="2">
    <citation type="submission" date="2015-02" db="EMBL/GenBank/DDBJ databases">
        <title>Complete Genome Sequence of Pelosinus fermentans JBW45.</title>
        <authorList>
            <person name="De Leon K.B."/>
            <person name="Utturkar S.M."/>
            <person name="Camilleri L.B."/>
            <person name="Arkin A.P."/>
            <person name="Fields M.W."/>
            <person name="Brown S.D."/>
            <person name="Wall J.D."/>
        </authorList>
    </citation>
    <scope>NUCLEOTIDE SEQUENCE [LARGE SCALE GENOMIC DNA]</scope>
    <source>
        <strain evidence="3">JBW45</strain>
    </source>
</reference>